<dbReference type="OrthoDB" id="2440507at2759"/>
<sequence length="657" mass="70200">MAGYHHHHQQQQQQQQLLLQQQQQQQQEQMHLQLQQEQQHLQEQQAFDQEMASHSEYDQQQQPSYDWSQESSTSGLSLDMLLSLGSGPIPSSSQPSLSSPVSASSLSNGSPSSSLPNASSQLPQQTYYELLMAANPNEPLSQLLSTSAATMTSTCFTATATSSIPTTVASSSSTALPLDHSSTYTSIDSIPPASASSSLSTATDGSMVSAEAPTAEQILTSVASAYSSLSAFPLGPSMDAHQKQHQQQQTVPLTTKEIMDALSGQFPIQPVMTSTVTEAVPLPVASVILSATTAAAAASTVTTPFNDSDTLEAIDDSTMMAAVSSLDNKDSINVPQNETAVMAHDLVTTTTDSGTVPEWTSGATATTTTTALLSGEPSASIPVVNIGLRQELQQQQQQQDESWDSDADVLSPPSLVYAHDTDDEGSNPITSLSCITSPPAQVDLEMSEMSLKSPPLSPSKGPRMLKRSKSLAAGGLAGQSADNGQSASQRRKSRRISRRYQNVSESSSFGSRLETLESELDEQYEPDSQQQHEQQSHQVDVMPPKRRRPSDDDVSESPCSSPESSPPSPRTPPPSSALPPITATHDNDLAHHHHHHHGGVVVAHSTDHELDPSKRFKAEEIHTGVAGEDAGVLSPLLLSRSPKRQSSRLLRRTSGRG</sequence>
<protein>
    <submittedName>
        <fullName evidence="2">Uncharacterized protein</fullName>
    </submittedName>
</protein>
<feature type="region of interest" description="Disordered" evidence="1">
    <location>
        <begin position="86"/>
        <end position="120"/>
    </location>
</feature>
<feature type="compositionally biased region" description="Basic residues" evidence="1">
    <location>
        <begin position="489"/>
        <end position="498"/>
    </location>
</feature>
<proteinExistence type="predicted"/>
<feature type="compositionally biased region" description="Polar residues" evidence="1">
    <location>
        <begin position="58"/>
        <end position="70"/>
    </location>
</feature>
<accession>A0A9P6QRC4</accession>
<evidence type="ECO:0000313" key="3">
    <source>
        <dbReference type="Proteomes" id="UP000823405"/>
    </source>
</evidence>
<feature type="compositionally biased region" description="Basic residues" evidence="1">
    <location>
        <begin position="641"/>
        <end position="657"/>
    </location>
</feature>
<feature type="compositionally biased region" description="Acidic residues" evidence="1">
    <location>
        <begin position="516"/>
        <end position="525"/>
    </location>
</feature>
<dbReference type="Proteomes" id="UP000823405">
    <property type="component" value="Unassembled WGS sequence"/>
</dbReference>
<name>A0A9P6QRC4_9FUNG</name>
<feature type="region of interest" description="Disordered" evidence="1">
    <location>
        <begin position="1"/>
        <end position="72"/>
    </location>
</feature>
<dbReference type="EMBL" id="JAAAIN010003735">
    <property type="protein sequence ID" value="KAG0284287.1"/>
    <property type="molecule type" value="Genomic_DNA"/>
</dbReference>
<gene>
    <name evidence="2" type="ORF">BGZ97_008243</name>
</gene>
<feature type="region of interest" description="Disordered" evidence="1">
    <location>
        <begin position="636"/>
        <end position="657"/>
    </location>
</feature>
<dbReference type="AlphaFoldDB" id="A0A9P6QRC4"/>
<feature type="region of interest" description="Disordered" evidence="1">
    <location>
        <begin position="473"/>
        <end position="598"/>
    </location>
</feature>
<evidence type="ECO:0000313" key="2">
    <source>
        <dbReference type="EMBL" id="KAG0284287.1"/>
    </source>
</evidence>
<reference evidence="2" key="1">
    <citation type="journal article" date="2020" name="Fungal Divers.">
        <title>Resolving the Mortierellaceae phylogeny through synthesis of multi-gene phylogenetics and phylogenomics.</title>
        <authorList>
            <person name="Vandepol N."/>
            <person name="Liber J."/>
            <person name="Desiro A."/>
            <person name="Na H."/>
            <person name="Kennedy M."/>
            <person name="Barry K."/>
            <person name="Grigoriev I.V."/>
            <person name="Miller A.N."/>
            <person name="O'Donnell K."/>
            <person name="Stajich J.E."/>
            <person name="Bonito G."/>
        </authorList>
    </citation>
    <scope>NUCLEOTIDE SEQUENCE</scope>
    <source>
        <strain evidence="2">NVP60</strain>
    </source>
</reference>
<feature type="compositionally biased region" description="Pro residues" evidence="1">
    <location>
        <begin position="564"/>
        <end position="577"/>
    </location>
</feature>
<evidence type="ECO:0000256" key="1">
    <source>
        <dbReference type="SAM" id="MobiDB-lite"/>
    </source>
</evidence>
<feature type="compositionally biased region" description="Polar residues" evidence="1">
    <location>
        <begin position="500"/>
        <end position="510"/>
    </location>
</feature>
<feature type="compositionally biased region" description="Low complexity" evidence="1">
    <location>
        <begin position="526"/>
        <end position="541"/>
    </location>
</feature>
<feature type="region of interest" description="Disordered" evidence="1">
    <location>
        <begin position="391"/>
        <end position="435"/>
    </location>
</feature>
<feature type="compositionally biased region" description="Low complexity" evidence="1">
    <location>
        <begin position="10"/>
        <end position="45"/>
    </location>
</feature>
<keyword evidence="3" id="KW-1185">Reference proteome</keyword>
<comment type="caution">
    <text evidence="2">The sequence shown here is derived from an EMBL/GenBank/DDBJ whole genome shotgun (WGS) entry which is preliminary data.</text>
</comment>
<organism evidence="2 3">
    <name type="scientific">Linnemannia gamsii</name>
    <dbReference type="NCBI Taxonomy" id="64522"/>
    <lineage>
        <taxon>Eukaryota</taxon>
        <taxon>Fungi</taxon>
        <taxon>Fungi incertae sedis</taxon>
        <taxon>Mucoromycota</taxon>
        <taxon>Mortierellomycotina</taxon>
        <taxon>Mortierellomycetes</taxon>
        <taxon>Mortierellales</taxon>
        <taxon>Mortierellaceae</taxon>
        <taxon>Linnemannia</taxon>
    </lineage>
</organism>